<evidence type="ECO:0000256" key="1">
    <source>
        <dbReference type="SAM" id="MobiDB-lite"/>
    </source>
</evidence>
<gene>
    <name evidence="4" type="ORF">SCUCBS95973_000505</name>
</gene>
<reference evidence="4 5" key="1">
    <citation type="submission" date="2024-01" db="EMBL/GenBank/DDBJ databases">
        <authorList>
            <person name="Allen C."/>
            <person name="Tagirdzhanova G."/>
        </authorList>
    </citation>
    <scope>NUCLEOTIDE SEQUENCE [LARGE SCALE GENOMIC DNA]</scope>
</reference>
<feature type="region of interest" description="Disordered" evidence="1">
    <location>
        <begin position="500"/>
        <end position="663"/>
    </location>
</feature>
<dbReference type="EMBL" id="CAWUHB010000002">
    <property type="protein sequence ID" value="CAK7209630.1"/>
    <property type="molecule type" value="Genomic_DNA"/>
</dbReference>
<feature type="signal peptide" evidence="3">
    <location>
        <begin position="1"/>
        <end position="23"/>
    </location>
</feature>
<proteinExistence type="predicted"/>
<feature type="chain" id="PRO_5045626963" evidence="3">
    <location>
        <begin position="24"/>
        <end position="663"/>
    </location>
</feature>
<comment type="caution">
    <text evidence="4">The sequence shown here is derived from an EMBL/GenBank/DDBJ whole genome shotgun (WGS) entry which is preliminary data.</text>
</comment>
<keyword evidence="2" id="KW-0812">Transmembrane</keyword>
<feature type="compositionally biased region" description="Basic and acidic residues" evidence="1">
    <location>
        <begin position="654"/>
        <end position="663"/>
    </location>
</feature>
<evidence type="ECO:0000313" key="5">
    <source>
        <dbReference type="Proteomes" id="UP001642405"/>
    </source>
</evidence>
<feature type="compositionally biased region" description="Low complexity" evidence="1">
    <location>
        <begin position="347"/>
        <end position="369"/>
    </location>
</feature>
<sequence>MRLASLRVLVWLPLMGSLAPVLASTDVVYVTDLAIYTLLAPCAQSAISYNVMSMTDENCPEAVTDLQSCVCSKNNYFASLSATISADVSGGCGSTASSDQSSVATVFSAYCNQNAVVTFPTPTIKVSQYITDIPEMSYLAPCASSQVAYAVMDMTYSLCPPDAENLATCVCQKNQNSLMVSQSINGAVSQACSSQTANIASAQAFFSAYCNLNSGTSSFPAASSPPGDMSYYITDMPQYSSMARCAKDALSSAVQVNTYDLCPNGPQLLASCACIKASMSSVVNSYITSNINWDCTSSDSADISSALSIFGLYCSAARNEAVVSGITTSVSQTAPLGVGAGATGTENKATATGQTTKATGTTTSGSGSSSDGGGDSSGDSSGDNSSSDSGSKSNTPVIAGAVVGVVAGIGLLALAALFVFRHARRSRNNRPPANDFQQLQNLGPGGHGNNGNSISTVPGGVAGGEFKSELAGTPIAAGAGAGAAAGGAAMLSAENAHSHYGGANHPPLPPPSPSLSVNKYNYSASAVSPQSPPNPSISPASAQHQQQQDGYPYDAPPPQNNNQAELPGSQMYSPTGGYPTSAAPSYSELQGQQSFPQQPQSQAELYGGQAPPYGQPQVIHQADSTPIESPNRTTPSPGGMTYHSGPVPQTYSELDSHSNPHAL</sequence>
<feature type="region of interest" description="Disordered" evidence="1">
    <location>
        <begin position="341"/>
        <end position="393"/>
    </location>
</feature>
<feature type="compositionally biased region" description="Low complexity" evidence="1">
    <location>
        <begin position="377"/>
        <end position="393"/>
    </location>
</feature>
<feature type="compositionally biased region" description="Low complexity" evidence="1">
    <location>
        <begin position="590"/>
        <end position="602"/>
    </location>
</feature>
<evidence type="ECO:0000256" key="3">
    <source>
        <dbReference type="SAM" id="SignalP"/>
    </source>
</evidence>
<protein>
    <submittedName>
        <fullName evidence="4">Uncharacterized protein</fullName>
    </submittedName>
</protein>
<feature type="compositionally biased region" description="Polar residues" evidence="1">
    <location>
        <begin position="622"/>
        <end position="636"/>
    </location>
</feature>
<keyword evidence="5" id="KW-1185">Reference proteome</keyword>
<organism evidence="4 5">
    <name type="scientific">Sporothrix curviconia</name>
    <dbReference type="NCBI Taxonomy" id="1260050"/>
    <lineage>
        <taxon>Eukaryota</taxon>
        <taxon>Fungi</taxon>
        <taxon>Dikarya</taxon>
        <taxon>Ascomycota</taxon>
        <taxon>Pezizomycotina</taxon>
        <taxon>Sordariomycetes</taxon>
        <taxon>Sordariomycetidae</taxon>
        <taxon>Ophiostomatales</taxon>
        <taxon>Ophiostomataceae</taxon>
        <taxon>Sporothrix</taxon>
    </lineage>
</organism>
<feature type="compositionally biased region" description="Polar residues" evidence="1">
    <location>
        <begin position="517"/>
        <end position="527"/>
    </location>
</feature>
<name>A0ABP0AQV9_9PEZI</name>
<feature type="region of interest" description="Disordered" evidence="1">
    <location>
        <begin position="428"/>
        <end position="460"/>
    </location>
</feature>
<evidence type="ECO:0000313" key="4">
    <source>
        <dbReference type="EMBL" id="CAK7209630.1"/>
    </source>
</evidence>
<evidence type="ECO:0000256" key="2">
    <source>
        <dbReference type="SAM" id="Phobius"/>
    </source>
</evidence>
<keyword evidence="2" id="KW-0472">Membrane</keyword>
<keyword evidence="3" id="KW-0732">Signal</keyword>
<dbReference type="Proteomes" id="UP001642405">
    <property type="component" value="Unassembled WGS sequence"/>
</dbReference>
<accession>A0ABP0AQV9</accession>
<feature type="transmembrane region" description="Helical" evidence="2">
    <location>
        <begin position="397"/>
        <end position="420"/>
    </location>
</feature>
<keyword evidence="2" id="KW-1133">Transmembrane helix</keyword>